<dbReference type="EMBL" id="FNWX01000037">
    <property type="protein sequence ID" value="SEH83338.1"/>
    <property type="molecule type" value="Genomic_DNA"/>
</dbReference>
<dbReference type="AlphaFoldDB" id="A0A1H6LBH4"/>
<feature type="transmembrane region" description="Helical" evidence="1">
    <location>
        <begin position="7"/>
        <end position="29"/>
    </location>
</feature>
<organism evidence="2 3">
    <name type="scientific">Epilithonimonas hominis</name>
    <dbReference type="NCBI Taxonomy" id="420404"/>
    <lineage>
        <taxon>Bacteria</taxon>
        <taxon>Pseudomonadati</taxon>
        <taxon>Bacteroidota</taxon>
        <taxon>Flavobacteriia</taxon>
        <taxon>Flavobacteriales</taxon>
        <taxon>Weeksellaceae</taxon>
        <taxon>Chryseobacterium group</taxon>
        <taxon>Epilithonimonas</taxon>
    </lineage>
</organism>
<keyword evidence="1" id="KW-0472">Membrane</keyword>
<evidence type="ECO:0000256" key="1">
    <source>
        <dbReference type="SAM" id="Phobius"/>
    </source>
</evidence>
<evidence type="ECO:0000313" key="2">
    <source>
        <dbReference type="EMBL" id="SEH83338.1"/>
    </source>
</evidence>
<name>A0A1H6LBH4_9FLAO</name>
<proteinExistence type="predicted"/>
<keyword evidence="1" id="KW-0812">Transmembrane</keyword>
<dbReference type="Proteomes" id="UP000198555">
    <property type="component" value="Unassembled WGS sequence"/>
</dbReference>
<evidence type="ECO:0000313" key="3">
    <source>
        <dbReference type="Proteomes" id="UP000198555"/>
    </source>
</evidence>
<reference evidence="3" key="1">
    <citation type="submission" date="2016-10" db="EMBL/GenBank/DDBJ databases">
        <authorList>
            <person name="Varghese N."/>
            <person name="Submissions S."/>
        </authorList>
    </citation>
    <scope>NUCLEOTIDE SEQUENCE [LARGE SCALE GENOMIC DNA]</scope>
    <source>
        <strain evidence="3">DSM 19326</strain>
    </source>
</reference>
<gene>
    <name evidence="2" type="ORF">SAMN05421793_1372</name>
</gene>
<keyword evidence="3" id="KW-1185">Reference proteome</keyword>
<accession>A0A1H6LBH4</accession>
<protein>
    <submittedName>
        <fullName evidence="2">Uncharacterized protein</fullName>
    </submittedName>
</protein>
<sequence>MLNSYKLLDYLSFMENAAGIAAVILLLLLGL</sequence>
<keyword evidence="1" id="KW-1133">Transmembrane helix</keyword>